<dbReference type="SUPFAM" id="SSF50978">
    <property type="entry name" value="WD40 repeat-like"/>
    <property type="match status" value="1"/>
</dbReference>
<accession>A0A397D0D8</accession>
<protein>
    <submittedName>
        <fullName evidence="4">Uncharacterized protein</fullName>
    </submittedName>
</protein>
<gene>
    <name evidence="4" type="ORF">DYB38_011683</name>
</gene>
<feature type="repeat" description="WD" evidence="3">
    <location>
        <begin position="25"/>
        <end position="58"/>
    </location>
</feature>
<keyword evidence="1 3" id="KW-0853">WD repeat</keyword>
<dbReference type="PROSITE" id="PS50082">
    <property type="entry name" value="WD_REPEATS_2"/>
    <property type="match status" value="2"/>
</dbReference>
<dbReference type="Gene3D" id="2.130.10.10">
    <property type="entry name" value="YVTN repeat-like/Quinoprotein amine dehydrogenase"/>
    <property type="match status" value="1"/>
</dbReference>
<dbReference type="InterPro" id="IPR050630">
    <property type="entry name" value="WD_repeat_EMAP"/>
</dbReference>
<keyword evidence="2" id="KW-0677">Repeat</keyword>
<comment type="caution">
    <text evidence="4">The sequence shown here is derived from an EMBL/GenBank/DDBJ whole genome shotgun (WGS) entry which is preliminary data.</text>
</comment>
<dbReference type="PANTHER" id="PTHR13720:SF39">
    <property type="entry name" value="F-BOX DOMAIN-CONTAINING PROTEIN"/>
    <property type="match status" value="1"/>
</dbReference>
<dbReference type="EMBL" id="QUTC01006287">
    <property type="protein sequence ID" value="RHY52898.1"/>
    <property type="molecule type" value="Genomic_DNA"/>
</dbReference>
<dbReference type="AlphaFoldDB" id="A0A397D0D8"/>
<dbReference type="SMART" id="SM00320">
    <property type="entry name" value="WD40"/>
    <property type="match status" value="3"/>
</dbReference>
<sequence length="209" mass="23149">MAGTQSGFIYHVTVHPSSMSSRLICENHSNGVLSVAFAAQHSDRFATISKDCTIRIWDGSDYSVVVRMAVQNAGMPTCLAFSLGDSDTGHQLWVIDNAHTGGVTALVLSNNQVTNDSPSPPNIWSYSEYLHPFHRFIVTGGMGGDVRVWDIRKRDMVSHLKEHSMAITGLALFEDDVHLVSCSRDKSFLCWELRTERRIASHIQRMGGV</sequence>
<evidence type="ECO:0000313" key="5">
    <source>
        <dbReference type="Proteomes" id="UP000265716"/>
    </source>
</evidence>
<dbReference type="Proteomes" id="UP000265716">
    <property type="component" value="Unassembled WGS sequence"/>
</dbReference>
<organism evidence="4 5">
    <name type="scientific">Aphanomyces astaci</name>
    <name type="common">Crayfish plague agent</name>
    <dbReference type="NCBI Taxonomy" id="112090"/>
    <lineage>
        <taxon>Eukaryota</taxon>
        <taxon>Sar</taxon>
        <taxon>Stramenopiles</taxon>
        <taxon>Oomycota</taxon>
        <taxon>Saprolegniomycetes</taxon>
        <taxon>Saprolegniales</taxon>
        <taxon>Verrucalvaceae</taxon>
        <taxon>Aphanomyces</taxon>
    </lineage>
</organism>
<name>A0A397D0D8_APHAT</name>
<evidence type="ECO:0000256" key="3">
    <source>
        <dbReference type="PROSITE-ProRule" id="PRU00221"/>
    </source>
</evidence>
<evidence type="ECO:0000256" key="2">
    <source>
        <dbReference type="ARBA" id="ARBA00022737"/>
    </source>
</evidence>
<dbReference type="Pfam" id="PF00400">
    <property type="entry name" value="WD40"/>
    <property type="match status" value="3"/>
</dbReference>
<dbReference type="InterPro" id="IPR001680">
    <property type="entry name" value="WD40_rpt"/>
</dbReference>
<dbReference type="VEuPathDB" id="FungiDB:H257_13730"/>
<evidence type="ECO:0000256" key="1">
    <source>
        <dbReference type="ARBA" id="ARBA00022574"/>
    </source>
</evidence>
<feature type="repeat" description="WD" evidence="3">
    <location>
        <begin position="160"/>
        <end position="201"/>
    </location>
</feature>
<dbReference type="InterPro" id="IPR015943">
    <property type="entry name" value="WD40/YVTN_repeat-like_dom_sf"/>
</dbReference>
<dbReference type="InterPro" id="IPR036322">
    <property type="entry name" value="WD40_repeat_dom_sf"/>
</dbReference>
<reference evidence="4 5" key="1">
    <citation type="submission" date="2018-08" db="EMBL/GenBank/DDBJ databases">
        <title>Aphanomyces genome sequencing and annotation.</title>
        <authorList>
            <person name="Minardi D."/>
            <person name="Oidtmann B."/>
            <person name="Van Der Giezen M."/>
            <person name="Studholme D.J."/>
        </authorList>
    </citation>
    <scope>NUCLEOTIDE SEQUENCE [LARGE SCALE GENOMIC DNA]</scope>
    <source>
        <strain evidence="4 5">SA</strain>
    </source>
</reference>
<evidence type="ECO:0000313" key="4">
    <source>
        <dbReference type="EMBL" id="RHY52898.1"/>
    </source>
</evidence>
<dbReference type="PROSITE" id="PS50294">
    <property type="entry name" value="WD_REPEATS_REGION"/>
    <property type="match status" value="1"/>
</dbReference>
<proteinExistence type="predicted"/>
<dbReference type="PANTHER" id="PTHR13720">
    <property type="entry name" value="WD-40 REPEAT PROTEIN"/>
    <property type="match status" value="1"/>
</dbReference>